<feature type="compositionally biased region" description="Pro residues" evidence="3">
    <location>
        <begin position="129"/>
        <end position="139"/>
    </location>
</feature>
<evidence type="ECO:0000256" key="1">
    <source>
        <dbReference type="ARBA" id="ARBA00005486"/>
    </source>
</evidence>
<dbReference type="PANTHER" id="PTHR11199">
    <property type="entry name" value="STROMAL ANTIGEN"/>
    <property type="match status" value="1"/>
</dbReference>
<dbReference type="EnsemblMetazoa" id="XM_004927037.3">
    <property type="protein sequence ID" value="XP_004927094.2"/>
    <property type="gene ID" value="LOC101743029"/>
</dbReference>
<dbReference type="InterPro" id="IPR013721">
    <property type="entry name" value="STAG"/>
</dbReference>
<protein>
    <recommendedName>
        <fullName evidence="4">SCD domain-containing protein</fullName>
    </recommendedName>
</protein>
<feature type="region of interest" description="Disordered" evidence="3">
    <location>
        <begin position="1124"/>
        <end position="1262"/>
    </location>
</feature>
<feature type="coiled-coil region" evidence="2">
    <location>
        <begin position="309"/>
        <end position="348"/>
    </location>
</feature>
<dbReference type="RefSeq" id="XP_004927094.2">
    <property type="nucleotide sequence ID" value="XM_004927037.4"/>
</dbReference>
<dbReference type="Pfam" id="PF21581">
    <property type="entry name" value="SCD"/>
    <property type="match status" value="1"/>
</dbReference>
<dbReference type="InterPro" id="IPR016024">
    <property type="entry name" value="ARM-type_fold"/>
</dbReference>
<reference evidence="5" key="2">
    <citation type="submission" date="2022-06" db="UniProtKB">
        <authorList>
            <consortium name="EnsemblMetazoa"/>
        </authorList>
    </citation>
    <scope>IDENTIFICATION</scope>
    <source>
        <strain evidence="5">p50T (Dazao)</strain>
    </source>
</reference>
<accession>A0A8R1WK11</accession>
<dbReference type="Pfam" id="PF08514">
    <property type="entry name" value="STAG"/>
    <property type="match status" value="1"/>
</dbReference>
<dbReference type="AlphaFoldDB" id="A0A8R1WK11"/>
<dbReference type="GO" id="GO:0007062">
    <property type="term" value="P:sister chromatid cohesion"/>
    <property type="evidence" value="ECO:0007669"/>
    <property type="project" value="UniProtKB-ARBA"/>
</dbReference>
<feature type="domain" description="SCD" evidence="4">
    <location>
        <begin position="357"/>
        <end position="442"/>
    </location>
</feature>
<feature type="compositionally biased region" description="Polar residues" evidence="3">
    <location>
        <begin position="42"/>
        <end position="59"/>
    </location>
</feature>
<evidence type="ECO:0000259" key="4">
    <source>
        <dbReference type="PROSITE" id="PS51425"/>
    </source>
</evidence>
<keyword evidence="2" id="KW-0175">Coiled coil</keyword>
<reference evidence="6" key="1">
    <citation type="journal article" date="2008" name="Insect Biochem. Mol. Biol.">
        <title>The genome of a lepidopteran model insect, the silkworm Bombyx mori.</title>
        <authorList>
            <consortium name="International Silkworm Genome Consortium"/>
        </authorList>
    </citation>
    <scope>NUCLEOTIDE SEQUENCE [LARGE SCALE GENOMIC DNA]</scope>
    <source>
        <strain evidence="6">p50T</strain>
    </source>
</reference>
<feature type="compositionally biased region" description="Basic residues" evidence="3">
    <location>
        <begin position="1165"/>
        <end position="1186"/>
    </location>
</feature>
<dbReference type="CTD" id="33974"/>
<evidence type="ECO:0000256" key="2">
    <source>
        <dbReference type="SAM" id="Coils"/>
    </source>
</evidence>
<feature type="compositionally biased region" description="Low complexity" evidence="3">
    <location>
        <begin position="1245"/>
        <end position="1262"/>
    </location>
</feature>
<feature type="compositionally biased region" description="Polar residues" evidence="3">
    <location>
        <begin position="1192"/>
        <end position="1209"/>
    </location>
</feature>
<dbReference type="InterPro" id="IPR056396">
    <property type="entry name" value="HEAT_SCC3-SA"/>
</dbReference>
<dbReference type="KEGG" id="bmor:101743029"/>
<dbReference type="SUPFAM" id="SSF48371">
    <property type="entry name" value="ARM repeat"/>
    <property type="match status" value="1"/>
</dbReference>
<dbReference type="Proteomes" id="UP000005204">
    <property type="component" value="Unassembled WGS sequence"/>
</dbReference>
<dbReference type="InterPro" id="IPR039662">
    <property type="entry name" value="Cohesin_Scc3/SA"/>
</dbReference>
<feature type="compositionally biased region" description="Acidic residues" evidence="3">
    <location>
        <begin position="1148"/>
        <end position="1158"/>
    </location>
</feature>
<keyword evidence="6" id="KW-1185">Reference proteome</keyword>
<dbReference type="GO" id="GO:0003682">
    <property type="term" value="F:chromatin binding"/>
    <property type="evidence" value="ECO:0007669"/>
    <property type="project" value="TreeGrafter"/>
</dbReference>
<evidence type="ECO:0000313" key="5">
    <source>
        <dbReference type="EnsemblMetazoa" id="XP_004927094.2"/>
    </source>
</evidence>
<feature type="compositionally biased region" description="Basic residues" evidence="3">
    <location>
        <begin position="112"/>
        <end position="125"/>
    </location>
</feature>
<evidence type="ECO:0000313" key="6">
    <source>
        <dbReference type="Proteomes" id="UP000005204"/>
    </source>
</evidence>
<dbReference type="GO" id="GO:0005634">
    <property type="term" value="C:nucleus"/>
    <property type="evidence" value="ECO:0007669"/>
    <property type="project" value="TreeGrafter"/>
</dbReference>
<dbReference type="PANTHER" id="PTHR11199:SF0">
    <property type="entry name" value="LD34181P-RELATED"/>
    <property type="match status" value="1"/>
</dbReference>
<feature type="compositionally biased region" description="Basic and acidic residues" evidence="3">
    <location>
        <begin position="62"/>
        <end position="78"/>
    </location>
</feature>
<comment type="similarity">
    <text evidence="1">Belongs to the SCC3 family.</text>
</comment>
<sequence>MHRRGGKRIRMDDPPPEYVNPMTPATPMTDYGGQSVHEPETPNVNYSGFNTGAVANSTAVEAPREEAEESHHEEEEPRSPSPTLKRVTRSRGRRADGGYVGRLAESPPPPPIRRRGRGVRGRGRGRGAAPPPAYSPPPVLLPGDDENSLYNILRFNKTAINQVVDKWIEEYKTNREVALVQLMQFFINSSGCRGKVSPDMAQMDHTLIIKKMTQEFDEESGEYPLIMTGQTWKKFRSNFCEFIQTLVKMCQYSIIYDQYLMDNIISLLTGLSDSQVRAFRHTATLAVMKLMTALVDVALLTSVNCDNCLRQYEAERLKARDKRATERLEVLVAKRQELEENMEEIKNMLSYMFKSVFVHRYRDTLPDIRAITMSEIGIWMEKFPAHFLDDLYLKYIGWTLHDKVGEVRLRCLQALQPLYECEELKGKLELFTSKFKDRIVSMTLDKETDVAVHAVKLVIAILKMHPDVLTDKDCENVYELVYSSWRGVAAAAGEFLNVRLFRADPAAPAPPVLRSRRGKLRLPSTPLVRDLVQFFIESELHEHGAYLVDSLIESNPMMKDWECMTDLLLEEAGPGEEALDNRQESSLIELLVCCVRQASTGEPPVGRQPSRKQHVALSKDQAKVVSDDRAKMTAHFIVTLPALLDKFGADPEKLTNLVSIPQYFDLEIYTTQRQEGNLTLLLNKLRDIVSVQTEAEVLETCGRTLEFLCSEGCSVYTRCNVARATITDACVNRYKEAIDDYRSLIEGGETPDADEVFNVINSLRKVSIMYMCHNLNDTNIWDSLFEDLPKCLKQNETQMPSQALVYVVRALFYSVLWSLHALEERAGGAGGAGGGAGGAGGAAALRDRLRAYCALCTDIVVNGTTPELKEEAYTSICDLLIFFAEHLHTLHHPNEPSMKQLVYQPDNDLCDLLNDFIQEFVFVQHNYDGQDERRIEELHKRRNFLAAYCKLIVYNVAPIRRAADVFKHYIKCYNDYGDIIKATLSKAREINKLNCALTMELAMQALFRDLLRRHATPHRQLPEFLELKELAKRFSVMFGLDAVKNREALTALHRAGIAFAALDPAPHAPPPNLLFLEPLGEFSNKLLRQDKRQVLKFLESRIPQGLQWGEEWTALAAYRSALLTDAPDERPPPVRRHYSRRGRHGQNEDEEGDENAESDGDHPGSRRRVRLSVTRRRAALPNKRRAPPSPSTPSYTIDTTSPTPSSGNSRRADTEPVSGPSEETPRRKRKGTDVANVSKRFRTRGGQLTLGSVGSGSTTPTS</sequence>
<proteinExistence type="inferred from homology"/>
<dbReference type="Pfam" id="PF24571">
    <property type="entry name" value="HEAT_SCC3-SA"/>
    <property type="match status" value="1"/>
</dbReference>
<feature type="region of interest" description="Disordered" evidence="3">
    <location>
        <begin position="1"/>
        <end position="139"/>
    </location>
</feature>
<dbReference type="PROSITE" id="PS51425">
    <property type="entry name" value="SCD"/>
    <property type="match status" value="1"/>
</dbReference>
<dbReference type="GeneID" id="101743029"/>
<organism evidence="5 6">
    <name type="scientific">Bombyx mori</name>
    <name type="common">Silk moth</name>
    <dbReference type="NCBI Taxonomy" id="7091"/>
    <lineage>
        <taxon>Eukaryota</taxon>
        <taxon>Metazoa</taxon>
        <taxon>Ecdysozoa</taxon>
        <taxon>Arthropoda</taxon>
        <taxon>Hexapoda</taxon>
        <taxon>Insecta</taxon>
        <taxon>Pterygota</taxon>
        <taxon>Neoptera</taxon>
        <taxon>Endopterygota</taxon>
        <taxon>Lepidoptera</taxon>
        <taxon>Glossata</taxon>
        <taxon>Ditrysia</taxon>
        <taxon>Bombycoidea</taxon>
        <taxon>Bombycidae</taxon>
        <taxon>Bombycinae</taxon>
        <taxon>Bombyx</taxon>
    </lineage>
</organism>
<dbReference type="InterPro" id="IPR020839">
    <property type="entry name" value="SCD"/>
</dbReference>
<name>A0A8R1WK11_BOMMO</name>
<dbReference type="GO" id="GO:0000785">
    <property type="term" value="C:chromatin"/>
    <property type="evidence" value="ECO:0007669"/>
    <property type="project" value="TreeGrafter"/>
</dbReference>
<dbReference type="GO" id="GO:0008278">
    <property type="term" value="C:cohesin complex"/>
    <property type="evidence" value="ECO:0007669"/>
    <property type="project" value="TreeGrafter"/>
</dbReference>
<evidence type="ECO:0000256" key="3">
    <source>
        <dbReference type="SAM" id="MobiDB-lite"/>
    </source>
</evidence>
<feature type="compositionally biased region" description="Basic residues" evidence="3">
    <location>
        <begin position="1133"/>
        <end position="1144"/>
    </location>
</feature>